<accession>A0A3P7Z2F6</accession>
<proteinExistence type="predicted"/>
<dbReference type="Proteomes" id="UP000268014">
    <property type="component" value="Unassembled WGS sequence"/>
</dbReference>
<sequence>MLIGACRAKILLYHFQSVFSSTVSLSSSISSLTTRSPLSCCSRSDCSFLAICSSIVSSEIK</sequence>
<protein>
    <submittedName>
        <fullName evidence="1">Uncharacterized protein</fullName>
    </submittedName>
</protein>
<keyword evidence="2" id="KW-1185">Reference proteome</keyword>
<evidence type="ECO:0000313" key="2">
    <source>
        <dbReference type="Proteomes" id="UP000268014"/>
    </source>
</evidence>
<reference evidence="1 2" key="1">
    <citation type="submission" date="2018-11" db="EMBL/GenBank/DDBJ databases">
        <authorList>
            <consortium name="Pathogen Informatics"/>
        </authorList>
    </citation>
    <scope>NUCLEOTIDE SEQUENCE [LARGE SCALE GENOMIC DNA]</scope>
    <source>
        <strain evidence="1 2">MHpl1</strain>
    </source>
</reference>
<gene>
    <name evidence="1" type="ORF">HPLM_LOCUS11692</name>
</gene>
<name>A0A3P7Z2F6_HAEPC</name>
<dbReference type="AlphaFoldDB" id="A0A3P7Z2F6"/>
<dbReference type="EMBL" id="UZAF01017635">
    <property type="protein sequence ID" value="VDO43545.1"/>
    <property type="molecule type" value="Genomic_DNA"/>
</dbReference>
<evidence type="ECO:0000313" key="1">
    <source>
        <dbReference type="EMBL" id="VDO43545.1"/>
    </source>
</evidence>
<organism evidence="1 2">
    <name type="scientific">Haemonchus placei</name>
    <name type="common">Barber's pole worm</name>
    <dbReference type="NCBI Taxonomy" id="6290"/>
    <lineage>
        <taxon>Eukaryota</taxon>
        <taxon>Metazoa</taxon>
        <taxon>Ecdysozoa</taxon>
        <taxon>Nematoda</taxon>
        <taxon>Chromadorea</taxon>
        <taxon>Rhabditida</taxon>
        <taxon>Rhabditina</taxon>
        <taxon>Rhabditomorpha</taxon>
        <taxon>Strongyloidea</taxon>
        <taxon>Trichostrongylidae</taxon>
        <taxon>Haemonchus</taxon>
    </lineage>
</organism>